<keyword evidence="1" id="KW-0472">Membrane</keyword>
<organism evidence="2">
    <name type="scientific">marine metagenome</name>
    <dbReference type="NCBI Taxonomy" id="408172"/>
    <lineage>
        <taxon>unclassified sequences</taxon>
        <taxon>metagenomes</taxon>
        <taxon>ecological metagenomes</taxon>
    </lineage>
</organism>
<feature type="transmembrane region" description="Helical" evidence="1">
    <location>
        <begin position="64"/>
        <end position="82"/>
    </location>
</feature>
<accession>A0A382EIE9</accession>
<feature type="transmembrane region" description="Helical" evidence="1">
    <location>
        <begin position="126"/>
        <end position="147"/>
    </location>
</feature>
<reference evidence="2" key="1">
    <citation type="submission" date="2018-05" db="EMBL/GenBank/DDBJ databases">
        <authorList>
            <person name="Lanie J.A."/>
            <person name="Ng W.-L."/>
            <person name="Kazmierczak K.M."/>
            <person name="Andrzejewski T.M."/>
            <person name="Davidsen T.M."/>
            <person name="Wayne K.J."/>
            <person name="Tettelin H."/>
            <person name="Glass J.I."/>
            <person name="Rusch D."/>
            <person name="Podicherti R."/>
            <person name="Tsui H.-C.T."/>
            <person name="Winkler M.E."/>
        </authorList>
    </citation>
    <scope>NUCLEOTIDE SEQUENCE</scope>
</reference>
<keyword evidence="1" id="KW-1133">Transmembrane helix</keyword>
<feature type="transmembrane region" description="Helical" evidence="1">
    <location>
        <begin position="36"/>
        <end position="58"/>
    </location>
</feature>
<evidence type="ECO:0000313" key="2">
    <source>
        <dbReference type="EMBL" id="SVB49723.1"/>
    </source>
</evidence>
<feature type="transmembrane region" description="Helical" evidence="1">
    <location>
        <begin position="94"/>
        <end position="114"/>
    </location>
</feature>
<dbReference type="AlphaFoldDB" id="A0A382EIE9"/>
<gene>
    <name evidence="2" type="ORF">METZ01_LOCUS202577</name>
</gene>
<proteinExistence type="predicted"/>
<feature type="transmembrane region" description="Helical" evidence="1">
    <location>
        <begin position="225"/>
        <end position="247"/>
    </location>
</feature>
<sequence length="252" mass="27281">MIRLDATTILLQWAVGGLLFLWVTCRHRQVGIGYGWLLRITYMVMLVSAFVVAVLTEVVIEREIIMMGVVAATTVPLLSSYSKRKEENKYLNPNLDLVAPILGIAALVVAALDAGGPPALAIARTLIGAIFLGVVSDAMLLGHWYLVQPGLTRAPLLELVRLIGIIWPFELAVLLYPTGMLSVINGNIDDGYGGLLGWFWLACTLMTIVLVLVTRAALKERQYSAVMAATGLLYLAILTGFGMDLVARATLA</sequence>
<name>A0A382EIE9_9ZZZZ</name>
<feature type="transmembrane region" description="Helical" evidence="1">
    <location>
        <begin position="198"/>
        <end position="218"/>
    </location>
</feature>
<dbReference type="EMBL" id="UINC01044364">
    <property type="protein sequence ID" value="SVB49723.1"/>
    <property type="molecule type" value="Genomic_DNA"/>
</dbReference>
<evidence type="ECO:0000256" key="1">
    <source>
        <dbReference type="SAM" id="Phobius"/>
    </source>
</evidence>
<feature type="transmembrane region" description="Helical" evidence="1">
    <location>
        <begin position="159"/>
        <end position="178"/>
    </location>
</feature>
<keyword evidence="1" id="KW-0812">Transmembrane</keyword>
<protein>
    <submittedName>
        <fullName evidence="2">Uncharacterized protein</fullName>
    </submittedName>
</protein>
<feature type="transmembrane region" description="Helical" evidence="1">
    <location>
        <begin position="6"/>
        <end position="24"/>
    </location>
</feature>